<feature type="region of interest" description="Disordered" evidence="1">
    <location>
        <begin position="307"/>
        <end position="328"/>
    </location>
</feature>
<feature type="region of interest" description="Disordered" evidence="1">
    <location>
        <begin position="127"/>
        <end position="162"/>
    </location>
</feature>
<reference evidence="4 5" key="1">
    <citation type="journal article" date="2007" name="Nature">
        <title>Evolution of genes and genomes on the Drosophila phylogeny.</title>
        <authorList>
            <consortium name="Drosophila 12 Genomes Consortium"/>
            <person name="Clark A.G."/>
            <person name="Eisen M.B."/>
            <person name="Smith D.R."/>
            <person name="Bergman C.M."/>
            <person name="Oliver B."/>
            <person name="Markow T.A."/>
            <person name="Kaufman T.C."/>
            <person name="Kellis M."/>
            <person name="Gelbart W."/>
            <person name="Iyer V.N."/>
            <person name="Pollard D.A."/>
            <person name="Sackton T.B."/>
            <person name="Larracuente A.M."/>
            <person name="Singh N.D."/>
            <person name="Abad J.P."/>
            <person name="Abt D.N."/>
            <person name="Adryan B."/>
            <person name="Aguade M."/>
            <person name="Akashi H."/>
            <person name="Anderson W.W."/>
            <person name="Aquadro C.F."/>
            <person name="Ardell D.H."/>
            <person name="Arguello R."/>
            <person name="Artieri C.G."/>
            <person name="Barbash D.A."/>
            <person name="Barker D."/>
            <person name="Barsanti P."/>
            <person name="Batterham P."/>
            <person name="Batzoglou S."/>
            <person name="Begun D."/>
            <person name="Bhutkar A."/>
            <person name="Blanco E."/>
            <person name="Bosak S.A."/>
            <person name="Bradley R.K."/>
            <person name="Brand A.D."/>
            <person name="Brent M.R."/>
            <person name="Brooks A.N."/>
            <person name="Brown R.H."/>
            <person name="Butlin R.K."/>
            <person name="Caggese C."/>
            <person name="Calvi B.R."/>
            <person name="Bernardo de Carvalho A."/>
            <person name="Caspi A."/>
            <person name="Castrezana S."/>
            <person name="Celniker S.E."/>
            <person name="Chang J.L."/>
            <person name="Chapple C."/>
            <person name="Chatterji S."/>
            <person name="Chinwalla A."/>
            <person name="Civetta A."/>
            <person name="Clifton S.W."/>
            <person name="Comeron J.M."/>
            <person name="Costello J.C."/>
            <person name="Coyne J.A."/>
            <person name="Daub J."/>
            <person name="David R.G."/>
            <person name="Delcher A.L."/>
            <person name="Delehaunty K."/>
            <person name="Do C.B."/>
            <person name="Ebling H."/>
            <person name="Edwards K."/>
            <person name="Eickbush T."/>
            <person name="Evans J.D."/>
            <person name="Filipski A."/>
            <person name="Findeiss S."/>
            <person name="Freyhult E."/>
            <person name="Fulton L."/>
            <person name="Fulton R."/>
            <person name="Garcia A.C."/>
            <person name="Gardiner A."/>
            <person name="Garfield D.A."/>
            <person name="Garvin B.E."/>
            <person name="Gibson G."/>
            <person name="Gilbert D."/>
            <person name="Gnerre S."/>
            <person name="Godfrey J."/>
            <person name="Good R."/>
            <person name="Gotea V."/>
            <person name="Gravely B."/>
            <person name="Greenberg A.J."/>
            <person name="Griffiths-Jones S."/>
            <person name="Gross S."/>
            <person name="Guigo R."/>
            <person name="Gustafson E.A."/>
            <person name="Haerty W."/>
            <person name="Hahn M.W."/>
            <person name="Halligan D.L."/>
            <person name="Halpern A.L."/>
            <person name="Halter G.M."/>
            <person name="Han M.V."/>
            <person name="Heger A."/>
            <person name="Hillier L."/>
            <person name="Hinrichs A.S."/>
            <person name="Holmes I."/>
            <person name="Hoskins R.A."/>
            <person name="Hubisz M.J."/>
            <person name="Hultmark D."/>
            <person name="Huntley M.A."/>
            <person name="Jaffe D.B."/>
            <person name="Jagadeeshan S."/>
            <person name="Jeck W.R."/>
            <person name="Johnson J."/>
            <person name="Jones C.D."/>
            <person name="Jordan W.C."/>
            <person name="Karpen G.H."/>
            <person name="Kataoka E."/>
            <person name="Keightley P.D."/>
            <person name="Kheradpour P."/>
            <person name="Kirkness E.F."/>
            <person name="Koerich L.B."/>
            <person name="Kristiansen K."/>
            <person name="Kudrna D."/>
            <person name="Kulathinal R.J."/>
            <person name="Kumar S."/>
            <person name="Kwok R."/>
            <person name="Lander E."/>
            <person name="Langley C.H."/>
            <person name="Lapoint R."/>
            <person name="Lazzaro B.P."/>
            <person name="Lee S.J."/>
            <person name="Levesque L."/>
            <person name="Li R."/>
            <person name="Lin C.F."/>
            <person name="Lin M.F."/>
            <person name="Lindblad-Toh K."/>
            <person name="Llopart A."/>
            <person name="Long M."/>
            <person name="Low L."/>
            <person name="Lozovsky E."/>
            <person name="Lu J."/>
            <person name="Luo M."/>
            <person name="Machado C.A."/>
            <person name="Makalowski W."/>
            <person name="Marzo M."/>
            <person name="Matsuda M."/>
            <person name="Matzkin L."/>
            <person name="McAllister B."/>
            <person name="McBride C.S."/>
            <person name="McKernan B."/>
            <person name="McKernan K."/>
            <person name="Mendez-Lago M."/>
            <person name="Minx P."/>
            <person name="Mollenhauer M.U."/>
            <person name="Montooth K."/>
            <person name="Mount S.M."/>
            <person name="Mu X."/>
            <person name="Myers E."/>
            <person name="Negre B."/>
            <person name="Newfeld S."/>
            <person name="Nielsen R."/>
            <person name="Noor M.A."/>
            <person name="O'Grady P."/>
            <person name="Pachter L."/>
            <person name="Papaceit M."/>
            <person name="Parisi M.J."/>
            <person name="Parisi M."/>
            <person name="Parts L."/>
            <person name="Pedersen J.S."/>
            <person name="Pesole G."/>
            <person name="Phillippy A.M."/>
            <person name="Ponting C.P."/>
            <person name="Pop M."/>
            <person name="Porcelli D."/>
            <person name="Powell J.R."/>
            <person name="Prohaska S."/>
            <person name="Pruitt K."/>
            <person name="Puig M."/>
            <person name="Quesneville H."/>
            <person name="Ram K.R."/>
            <person name="Rand D."/>
            <person name="Rasmussen M.D."/>
            <person name="Reed L.K."/>
            <person name="Reenan R."/>
            <person name="Reily A."/>
            <person name="Remington K.A."/>
            <person name="Rieger T.T."/>
            <person name="Ritchie M.G."/>
            <person name="Robin C."/>
            <person name="Rogers Y.H."/>
            <person name="Rohde C."/>
            <person name="Rozas J."/>
            <person name="Rubenfield M.J."/>
            <person name="Ruiz A."/>
            <person name="Russo S."/>
            <person name="Salzberg S.L."/>
            <person name="Sanchez-Gracia A."/>
            <person name="Saranga D.J."/>
            <person name="Sato H."/>
            <person name="Schaeffer S.W."/>
            <person name="Schatz M.C."/>
            <person name="Schlenke T."/>
            <person name="Schwartz R."/>
            <person name="Segarra C."/>
            <person name="Singh R.S."/>
            <person name="Sirot L."/>
            <person name="Sirota M."/>
            <person name="Sisneros N.B."/>
            <person name="Smith C.D."/>
            <person name="Smith T.F."/>
            <person name="Spieth J."/>
            <person name="Stage D.E."/>
            <person name="Stark A."/>
            <person name="Stephan W."/>
            <person name="Strausberg R.L."/>
            <person name="Strempel S."/>
            <person name="Sturgill D."/>
            <person name="Sutton G."/>
            <person name="Sutton G.G."/>
            <person name="Tao W."/>
            <person name="Teichmann S."/>
            <person name="Tobari Y.N."/>
            <person name="Tomimura Y."/>
            <person name="Tsolas J.M."/>
            <person name="Valente V.L."/>
            <person name="Venter E."/>
            <person name="Venter J.C."/>
            <person name="Vicario S."/>
            <person name="Vieira F.G."/>
            <person name="Vilella A.J."/>
            <person name="Villasante A."/>
            <person name="Walenz B."/>
            <person name="Wang J."/>
            <person name="Wasserman M."/>
            <person name="Watts T."/>
            <person name="Wilson D."/>
            <person name="Wilson R.K."/>
            <person name="Wing R.A."/>
            <person name="Wolfner M.F."/>
            <person name="Wong A."/>
            <person name="Wong G.K."/>
            <person name="Wu C.I."/>
            <person name="Wu G."/>
            <person name="Yamamoto D."/>
            <person name="Yang H.P."/>
            <person name="Yang S.P."/>
            <person name="Yorke J.A."/>
            <person name="Yoshida K."/>
            <person name="Zdobnov E."/>
            <person name="Zhang P."/>
            <person name="Zhang Y."/>
            <person name="Zimin A.V."/>
            <person name="Baldwin J."/>
            <person name="Abdouelleil A."/>
            <person name="Abdulkadir J."/>
            <person name="Abebe A."/>
            <person name="Abera B."/>
            <person name="Abreu J."/>
            <person name="Acer S.C."/>
            <person name="Aftuck L."/>
            <person name="Alexander A."/>
            <person name="An P."/>
            <person name="Anderson E."/>
            <person name="Anderson S."/>
            <person name="Arachi H."/>
            <person name="Azer M."/>
            <person name="Bachantsang P."/>
            <person name="Barry A."/>
            <person name="Bayul T."/>
            <person name="Berlin A."/>
            <person name="Bessette D."/>
            <person name="Bloom T."/>
            <person name="Blye J."/>
            <person name="Boguslavskiy L."/>
            <person name="Bonnet C."/>
            <person name="Boukhgalter B."/>
            <person name="Bourzgui I."/>
            <person name="Brown A."/>
            <person name="Cahill P."/>
            <person name="Channer S."/>
            <person name="Cheshatsang Y."/>
            <person name="Chuda L."/>
            <person name="Citroen M."/>
            <person name="Collymore A."/>
            <person name="Cooke P."/>
            <person name="Costello M."/>
            <person name="D'Aco K."/>
            <person name="Daza R."/>
            <person name="De Haan G."/>
            <person name="DeGray S."/>
            <person name="DeMaso C."/>
            <person name="Dhargay N."/>
            <person name="Dooley K."/>
            <person name="Dooley E."/>
            <person name="Doricent M."/>
            <person name="Dorje P."/>
            <person name="Dorjee K."/>
            <person name="Dupes A."/>
            <person name="Elong R."/>
            <person name="Falk J."/>
            <person name="Farina A."/>
            <person name="Faro S."/>
            <person name="Ferguson D."/>
            <person name="Fisher S."/>
            <person name="Foley C.D."/>
            <person name="Franke A."/>
            <person name="Friedrich D."/>
            <person name="Gadbois L."/>
            <person name="Gearin G."/>
            <person name="Gearin C.R."/>
            <person name="Giannoukos G."/>
            <person name="Goode T."/>
            <person name="Graham J."/>
            <person name="Grandbois E."/>
            <person name="Grewal S."/>
            <person name="Gyaltsen K."/>
            <person name="Hafez N."/>
            <person name="Hagos B."/>
            <person name="Hall J."/>
            <person name="Henson C."/>
            <person name="Hollinger A."/>
            <person name="Honan T."/>
            <person name="Huard M.D."/>
            <person name="Hughes L."/>
            <person name="Hurhula B."/>
            <person name="Husby M.E."/>
            <person name="Kamat A."/>
            <person name="Kanga B."/>
            <person name="Kashin S."/>
            <person name="Khazanovich D."/>
            <person name="Kisner P."/>
            <person name="Lance K."/>
            <person name="Lara M."/>
            <person name="Lee W."/>
            <person name="Lennon N."/>
            <person name="Letendre F."/>
            <person name="LeVine R."/>
            <person name="Lipovsky A."/>
            <person name="Liu X."/>
            <person name="Liu J."/>
            <person name="Liu S."/>
            <person name="Lokyitsang T."/>
            <person name="Lokyitsang Y."/>
            <person name="Lubonja R."/>
            <person name="Lui A."/>
            <person name="MacDonald P."/>
            <person name="Magnisalis V."/>
            <person name="Maru K."/>
            <person name="Matthews C."/>
            <person name="McCusker W."/>
            <person name="McDonough S."/>
            <person name="Mehta T."/>
            <person name="Meldrim J."/>
            <person name="Meneus L."/>
            <person name="Mihai O."/>
            <person name="Mihalev A."/>
            <person name="Mihova T."/>
            <person name="Mittelman R."/>
            <person name="Mlenga V."/>
            <person name="Montmayeur A."/>
            <person name="Mulrain L."/>
            <person name="Navidi A."/>
            <person name="Naylor J."/>
            <person name="Negash T."/>
            <person name="Nguyen T."/>
            <person name="Nguyen N."/>
            <person name="Nicol R."/>
            <person name="Norbu C."/>
            <person name="Norbu N."/>
            <person name="Novod N."/>
            <person name="O'Neill B."/>
            <person name="Osman S."/>
            <person name="Markiewicz E."/>
            <person name="Oyono O.L."/>
            <person name="Patti C."/>
            <person name="Phunkhang P."/>
            <person name="Pierre F."/>
            <person name="Priest M."/>
            <person name="Raghuraman S."/>
            <person name="Rege F."/>
            <person name="Reyes R."/>
            <person name="Rise C."/>
            <person name="Rogov P."/>
            <person name="Ross K."/>
            <person name="Ryan E."/>
            <person name="Settipalli S."/>
            <person name="Shea T."/>
            <person name="Sherpa N."/>
            <person name="Shi L."/>
            <person name="Shih D."/>
            <person name="Sparrow T."/>
            <person name="Spaulding J."/>
            <person name="Stalker J."/>
            <person name="Stange-Thomann N."/>
            <person name="Stavropoulos S."/>
            <person name="Stone C."/>
            <person name="Strader C."/>
            <person name="Tesfaye S."/>
            <person name="Thomson T."/>
            <person name="Thoulutsang Y."/>
            <person name="Thoulutsang D."/>
            <person name="Topham K."/>
            <person name="Topping I."/>
            <person name="Tsamla T."/>
            <person name="Vassiliev H."/>
            <person name="Vo A."/>
            <person name="Wangchuk T."/>
            <person name="Wangdi T."/>
            <person name="Weiand M."/>
            <person name="Wilkinson J."/>
            <person name="Wilson A."/>
            <person name="Yadav S."/>
            <person name="Young G."/>
            <person name="Yu Q."/>
            <person name="Zembek L."/>
            <person name="Zhong D."/>
            <person name="Zimmer A."/>
            <person name="Zwirko Z."/>
            <person name="Jaffe D.B."/>
            <person name="Alvarez P."/>
            <person name="Brockman W."/>
            <person name="Butler J."/>
            <person name="Chin C."/>
            <person name="Gnerre S."/>
            <person name="Grabherr M."/>
            <person name="Kleber M."/>
            <person name="Mauceli E."/>
            <person name="MacCallum I."/>
        </authorList>
    </citation>
    <scope>NUCLEOTIDE SEQUENCE [LARGE SCALE GENOMIC DNA]</scope>
    <source>
        <strain evidence="5">Tucson 14024-0371.13</strain>
    </source>
</reference>
<dbReference type="HOGENOM" id="CLU_156801_2_1_1"/>
<dbReference type="EMBL" id="CH902618">
    <property type="protein sequence ID" value="EDV40884.2"/>
    <property type="molecule type" value="Genomic_DNA"/>
</dbReference>
<accession>B3M719</accession>
<dbReference type="CDD" id="cd19941">
    <property type="entry name" value="TIL"/>
    <property type="match status" value="1"/>
</dbReference>
<keyword evidence="2" id="KW-0732">Signal</keyword>
<organism evidence="4 5">
    <name type="scientific">Drosophila ananassae</name>
    <name type="common">Fruit fly</name>
    <dbReference type="NCBI Taxonomy" id="7217"/>
    <lineage>
        <taxon>Eukaryota</taxon>
        <taxon>Metazoa</taxon>
        <taxon>Ecdysozoa</taxon>
        <taxon>Arthropoda</taxon>
        <taxon>Hexapoda</taxon>
        <taxon>Insecta</taxon>
        <taxon>Pterygota</taxon>
        <taxon>Neoptera</taxon>
        <taxon>Endopterygota</taxon>
        <taxon>Diptera</taxon>
        <taxon>Brachycera</taxon>
        <taxon>Muscomorpha</taxon>
        <taxon>Ephydroidea</taxon>
        <taxon>Drosophilidae</taxon>
        <taxon>Drosophila</taxon>
        <taxon>Sophophora</taxon>
    </lineage>
</organism>
<sequence>MTKLGIFVLLAMVLSTESFLTMDCTANGTYSTCPGSCPETCALKSQMCHADCGGTGCVCKPGYIIDSDIPACVLRSDCPKHVQQATVRWNRFTFSCYGTYFDKPQQRRRLLTAPRCKNLRIDLRPDNVEALDSGPKSQDQGPVQYQNQNQDHPKDNAKASDNGLEWNEMKSPASIIILIVAIFAAIHGADTDADADANADVDEDVDAVVANADAEAAADVDANCTLAMSAVCQEVCGKSPKNRKNKAPKEDENEKGGIPEKKDQKMASNGMGIQNGNGNVRLYRQKTWRAESREKWRIKFTLASRMRDKDARGCQREAKEQEMAQDIK</sequence>
<proteinExistence type="predicted"/>
<evidence type="ECO:0000313" key="5">
    <source>
        <dbReference type="Proteomes" id="UP000007801"/>
    </source>
</evidence>
<dbReference type="AlphaFoldDB" id="B3M719"/>
<keyword evidence="5" id="KW-1185">Reference proteome</keyword>
<evidence type="ECO:0000256" key="1">
    <source>
        <dbReference type="SAM" id="MobiDB-lite"/>
    </source>
</evidence>
<name>B3M719_DROAN</name>
<evidence type="ECO:0000313" key="4">
    <source>
        <dbReference type="EMBL" id="EDV40884.2"/>
    </source>
</evidence>
<dbReference type="InterPro" id="IPR036084">
    <property type="entry name" value="Ser_inhib-like_sf"/>
</dbReference>
<evidence type="ECO:0000259" key="3">
    <source>
        <dbReference type="Pfam" id="PF01826"/>
    </source>
</evidence>
<feature type="chain" id="PRO_5006454554" description="TIL domain-containing protein" evidence="2">
    <location>
        <begin position="19"/>
        <end position="328"/>
    </location>
</feature>
<protein>
    <recommendedName>
        <fullName evidence="3">TIL domain-containing protein</fullName>
    </recommendedName>
</protein>
<dbReference type="InterPro" id="IPR002919">
    <property type="entry name" value="TIL_dom"/>
</dbReference>
<dbReference type="InParanoid" id="B3M719"/>
<feature type="compositionally biased region" description="Polar residues" evidence="1">
    <location>
        <begin position="135"/>
        <end position="150"/>
    </location>
</feature>
<feature type="domain" description="TIL" evidence="3">
    <location>
        <begin position="24"/>
        <end position="78"/>
    </location>
</feature>
<dbReference type="STRING" id="7217.B3M719"/>
<feature type="compositionally biased region" description="Basic and acidic residues" evidence="1">
    <location>
        <begin position="247"/>
        <end position="265"/>
    </location>
</feature>
<feature type="signal peptide" evidence="2">
    <location>
        <begin position="1"/>
        <end position="18"/>
    </location>
</feature>
<feature type="region of interest" description="Disordered" evidence="1">
    <location>
        <begin position="238"/>
        <end position="280"/>
    </location>
</feature>
<dbReference type="SUPFAM" id="SSF57567">
    <property type="entry name" value="Serine protease inhibitors"/>
    <property type="match status" value="1"/>
</dbReference>
<evidence type="ECO:0000256" key="2">
    <source>
        <dbReference type="SAM" id="SignalP"/>
    </source>
</evidence>
<gene>
    <name evidence="4" type="primary">Dana\GF20050</name>
    <name evidence="4" type="synonym">dana_GLEANR_22455</name>
    <name evidence="4" type="ORF">GF20050</name>
</gene>
<dbReference type="Proteomes" id="UP000007801">
    <property type="component" value="Unassembled WGS sequence"/>
</dbReference>
<dbReference type="Gene3D" id="2.10.25.10">
    <property type="entry name" value="Laminin"/>
    <property type="match status" value="1"/>
</dbReference>
<dbReference type="Pfam" id="PF01826">
    <property type="entry name" value="TIL"/>
    <property type="match status" value="1"/>
</dbReference>